<organism evidence="2 3">
    <name type="scientific">Mycobacterium kansasii</name>
    <dbReference type="NCBI Taxonomy" id="1768"/>
    <lineage>
        <taxon>Bacteria</taxon>
        <taxon>Bacillati</taxon>
        <taxon>Actinomycetota</taxon>
        <taxon>Actinomycetes</taxon>
        <taxon>Mycobacteriales</taxon>
        <taxon>Mycobacteriaceae</taxon>
        <taxon>Mycobacterium</taxon>
    </lineage>
</organism>
<dbReference type="EMBL" id="MVBN01000001">
    <property type="protein sequence ID" value="OOK83804.1"/>
    <property type="molecule type" value="Genomic_DNA"/>
</dbReference>
<sequence length="52" mass="5335">MSIGTGGTGATPLASPLTGGSQGPSTLLDSGKVSLLRHRRRQDPRGYPVTTQ</sequence>
<evidence type="ECO:0000256" key="1">
    <source>
        <dbReference type="SAM" id="MobiDB-lite"/>
    </source>
</evidence>
<evidence type="ECO:0000313" key="2">
    <source>
        <dbReference type="EMBL" id="OOK83804.1"/>
    </source>
</evidence>
<evidence type="ECO:0000313" key="3">
    <source>
        <dbReference type="Proteomes" id="UP000188532"/>
    </source>
</evidence>
<proteinExistence type="predicted"/>
<feature type="region of interest" description="Disordered" evidence="1">
    <location>
        <begin position="1"/>
        <end position="52"/>
    </location>
</feature>
<dbReference type="Proteomes" id="UP000188532">
    <property type="component" value="Unassembled WGS sequence"/>
</dbReference>
<dbReference type="AlphaFoldDB" id="A0A1V3XX77"/>
<reference evidence="2 3" key="1">
    <citation type="submission" date="2017-02" db="EMBL/GenBank/DDBJ databases">
        <title>Complete genome sequences of Mycobacterium kansasii strains isolated from rhesus macaques.</title>
        <authorList>
            <person name="Panda A."/>
            <person name="Nagaraj S."/>
            <person name="Zhao X."/>
            <person name="Tettelin H."/>
            <person name="Detolla L.J."/>
        </authorList>
    </citation>
    <scope>NUCLEOTIDE SEQUENCE [LARGE SCALE GENOMIC DNA]</scope>
    <source>
        <strain evidence="2 3">11-3469</strain>
    </source>
</reference>
<protein>
    <submittedName>
        <fullName evidence="2">Uncharacterized protein</fullName>
    </submittedName>
</protein>
<comment type="caution">
    <text evidence="2">The sequence shown here is derived from an EMBL/GenBank/DDBJ whole genome shotgun (WGS) entry which is preliminary data.</text>
</comment>
<gene>
    <name evidence="2" type="ORF">BZL29_0080</name>
</gene>
<name>A0A1V3XX77_MYCKA</name>
<accession>A0A1V3XX77</accession>